<gene>
    <name evidence="1" type="ORF">B0H67DRAFT_135211</name>
</gene>
<dbReference type="InterPro" id="IPR032710">
    <property type="entry name" value="NTF2-like_dom_sf"/>
</dbReference>
<dbReference type="SUPFAM" id="SSF54427">
    <property type="entry name" value="NTF2-like"/>
    <property type="match status" value="1"/>
</dbReference>
<comment type="caution">
    <text evidence="1">The sequence shown here is derived from an EMBL/GenBank/DDBJ whole genome shotgun (WGS) entry which is preliminary data.</text>
</comment>
<accession>A0AA40E3C7</accession>
<dbReference type="EMBL" id="JAUKUA010000002">
    <property type="protein sequence ID" value="KAK0725555.1"/>
    <property type="molecule type" value="Genomic_DNA"/>
</dbReference>
<evidence type="ECO:0000313" key="2">
    <source>
        <dbReference type="Proteomes" id="UP001172102"/>
    </source>
</evidence>
<organism evidence="1 2">
    <name type="scientific">Lasiosphaeris hirsuta</name>
    <dbReference type="NCBI Taxonomy" id="260670"/>
    <lineage>
        <taxon>Eukaryota</taxon>
        <taxon>Fungi</taxon>
        <taxon>Dikarya</taxon>
        <taxon>Ascomycota</taxon>
        <taxon>Pezizomycotina</taxon>
        <taxon>Sordariomycetes</taxon>
        <taxon>Sordariomycetidae</taxon>
        <taxon>Sordariales</taxon>
        <taxon>Lasiosphaeriaceae</taxon>
        <taxon>Lasiosphaeris</taxon>
    </lineage>
</organism>
<reference evidence="1" key="1">
    <citation type="submission" date="2023-06" db="EMBL/GenBank/DDBJ databases">
        <title>Genome-scale phylogeny and comparative genomics of the fungal order Sordariales.</title>
        <authorList>
            <consortium name="Lawrence Berkeley National Laboratory"/>
            <person name="Hensen N."/>
            <person name="Bonometti L."/>
            <person name="Westerberg I."/>
            <person name="Brannstrom I.O."/>
            <person name="Guillou S."/>
            <person name="Cros-Aarteil S."/>
            <person name="Calhoun S."/>
            <person name="Haridas S."/>
            <person name="Kuo A."/>
            <person name="Mondo S."/>
            <person name="Pangilinan J."/>
            <person name="Riley R."/>
            <person name="Labutti K."/>
            <person name="Andreopoulos B."/>
            <person name="Lipzen A."/>
            <person name="Chen C."/>
            <person name="Yanf M."/>
            <person name="Daum C."/>
            <person name="Ng V."/>
            <person name="Clum A."/>
            <person name="Steindorff A."/>
            <person name="Ohm R."/>
            <person name="Martin F."/>
            <person name="Silar P."/>
            <person name="Natvig D."/>
            <person name="Lalanne C."/>
            <person name="Gautier V."/>
            <person name="Ament-Velasquez S.L."/>
            <person name="Kruys A."/>
            <person name="Hutchinson M.I."/>
            <person name="Powell A.J."/>
            <person name="Barry K."/>
            <person name="Miller A.N."/>
            <person name="Grigoriev I.V."/>
            <person name="Debuchy R."/>
            <person name="Gladieux P."/>
            <person name="Thoren M.H."/>
            <person name="Johannesson H."/>
        </authorList>
    </citation>
    <scope>NUCLEOTIDE SEQUENCE</scope>
    <source>
        <strain evidence="1">SMH4607-1</strain>
    </source>
</reference>
<sequence>MRSPQPVFRLTYINRKVGIPNHHNLAHASSYHKAFSNSQPPNTSENTGYNPRVKMSLSISTTPKEVATTIRTLLSENLLSVFAERDAPVRKAAIERIYTDDVIWYETDGTVITGHAALDKRAGELLASNPGFAFSADGESVVTQNLGMLSWKFGPPGAPDLIKGSDFVIVEGGKIKALWTAITNVPSQ</sequence>
<name>A0AA40E3C7_9PEZI</name>
<protein>
    <recommendedName>
        <fullName evidence="3">SnoaL-like domain-containing protein</fullName>
    </recommendedName>
</protein>
<dbReference type="Proteomes" id="UP001172102">
    <property type="component" value="Unassembled WGS sequence"/>
</dbReference>
<dbReference type="Gene3D" id="3.10.450.50">
    <property type="match status" value="1"/>
</dbReference>
<evidence type="ECO:0008006" key="3">
    <source>
        <dbReference type="Google" id="ProtNLM"/>
    </source>
</evidence>
<proteinExistence type="predicted"/>
<dbReference type="AlphaFoldDB" id="A0AA40E3C7"/>
<evidence type="ECO:0000313" key="1">
    <source>
        <dbReference type="EMBL" id="KAK0725555.1"/>
    </source>
</evidence>
<keyword evidence="2" id="KW-1185">Reference proteome</keyword>